<evidence type="ECO:0000313" key="2">
    <source>
        <dbReference type="EMBL" id="OZS72667.1"/>
    </source>
</evidence>
<comment type="caution">
    <text evidence="2">The sequence shown here is derived from an EMBL/GenBank/DDBJ whole genome shotgun (WGS) entry which is preliminary data.</text>
</comment>
<dbReference type="InterPro" id="IPR041494">
    <property type="entry name" value="PIN7"/>
</dbReference>
<evidence type="ECO:0000313" key="3">
    <source>
        <dbReference type="Proteomes" id="UP000216001"/>
    </source>
</evidence>
<dbReference type="EMBL" id="NOWC01000032">
    <property type="protein sequence ID" value="OZS72667.1"/>
    <property type="molecule type" value="Genomic_DNA"/>
</dbReference>
<proteinExistence type="predicted"/>
<dbReference type="AlphaFoldDB" id="A0A264VP96"/>
<dbReference type="Pfam" id="PF18475">
    <property type="entry name" value="PIN7"/>
    <property type="match status" value="1"/>
</dbReference>
<dbReference type="RefSeq" id="WP_094962753.1">
    <property type="nucleotide sequence ID" value="NZ_JAGKLI010000060.1"/>
</dbReference>
<reference evidence="2 3" key="1">
    <citation type="submission" date="2017-07" db="EMBL/GenBank/DDBJ databases">
        <title>blaIMP-27 on transferable plasmids in Proteus mirabilis and Providencia rettgeri.</title>
        <authorList>
            <person name="Potter R."/>
        </authorList>
    </citation>
    <scope>NUCLEOTIDE SEQUENCE [LARGE SCALE GENOMIC DNA]</scope>
    <source>
        <strain evidence="2 3">PR1</strain>
    </source>
</reference>
<sequence length="203" mass="23091">MEKPVTSAKTQWAFVDLENVPYLDPIAFEQYQQVFVFVGPKQVSLKLPVQTTTRYILNIIKVSQVSQNNVDFHLAWYLGRAHEQADKTCQFTVFTNDKGLMPLMNTIKQRGRSCTLQGVIQTKQKRTLSLDETKKVLKTPFFQRNNGFPKQLTGLRRCLINIVGAARAHTVEAHIANLVTLKVISYNGEALAWYLAGLAKHRK</sequence>
<name>A0A264VP96_PRORE</name>
<accession>A0A264VP96</accession>
<organism evidence="2 3">
    <name type="scientific">Providencia rettgeri</name>
    <dbReference type="NCBI Taxonomy" id="587"/>
    <lineage>
        <taxon>Bacteria</taxon>
        <taxon>Pseudomonadati</taxon>
        <taxon>Pseudomonadota</taxon>
        <taxon>Gammaproteobacteria</taxon>
        <taxon>Enterobacterales</taxon>
        <taxon>Morganellaceae</taxon>
        <taxon>Providencia</taxon>
    </lineage>
</organism>
<dbReference type="Proteomes" id="UP000216001">
    <property type="component" value="Unassembled WGS sequence"/>
</dbReference>
<protein>
    <recommendedName>
        <fullName evidence="1">PIN-like domain-containing protein</fullName>
    </recommendedName>
</protein>
<evidence type="ECO:0000259" key="1">
    <source>
        <dbReference type="Pfam" id="PF18475"/>
    </source>
</evidence>
<gene>
    <name evidence="2" type="ORF">CHI95_20460</name>
</gene>
<feature type="domain" description="PIN-like" evidence="1">
    <location>
        <begin position="14"/>
        <end position="111"/>
    </location>
</feature>